<evidence type="ECO:0000313" key="4">
    <source>
        <dbReference type="EMBL" id="MFC5731530.1"/>
    </source>
</evidence>
<evidence type="ECO:0000313" key="5">
    <source>
        <dbReference type="Proteomes" id="UP001596072"/>
    </source>
</evidence>
<dbReference type="EMBL" id="JBHSNS010000017">
    <property type="protein sequence ID" value="MFC5731530.1"/>
    <property type="molecule type" value="Genomic_DNA"/>
</dbReference>
<keyword evidence="5" id="KW-1185">Reference proteome</keyword>
<dbReference type="Proteomes" id="UP001596072">
    <property type="component" value="Unassembled WGS sequence"/>
</dbReference>
<dbReference type="Pfam" id="PF01476">
    <property type="entry name" value="LysM"/>
    <property type="match status" value="2"/>
</dbReference>
<feature type="domain" description="LysM" evidence="3">
    <location>
        <begin position="165"/>
        <end position="215"/>
    </location>
</feature>
<dbReference type="RefSeq" id="WP_136436780.1">
    <property type="nucleotide sequence ID" value="NZ_JBHSNS010000017.1"/>
</dbReference>
<dbReference type="InterPro" id="IPR052196">
    <property type="entry name" value="Bact_Kbp"/>
</dbReference>
<feature type="domain" description="LysM" evidence="3">
    <location>
        <begin position="224"/>
        <end position="280"/>
    </location>
</feature>
<feature type="region of interest" description="Disordered" evidence="1">
    <location>
        <begin position="275"/>
        <end position="334"/>
    </location>
</feature>
<dbReference type="SMART" id="SM00257">
    <property type="entry name" value="LysM"/>
    <property type="match status" value="2"/>
</dbReference>
<feature type="transmembrane region" description="Helical" evidence="2">
    <location>
        <begin position="102"/>
        <end position="120"/>
    </location>
</feature>
<organism evidence="4 5">
    <name type="scientific">Nocardioides vastitatis</name>
    <dbReference type="NCBI Taxonomy" id="2568655"/>
    <lineage>
        <taxon>Bacteria</taxon>
        <taxon>Bacillati</taxon>
        <taxon>Actinomycetota</taxon>
        <taxon>Actinomycetes</taxon>
        <taxon>Propionibacteriales</taxon>
        <taxon>Nocardioidaceae</taxon>
        <taxon>Nocardioides</taxon>
    </lineage>
</organism>
<accession>A0ABW0ZSG7</accession>
<evidence type="ECO:0000259" key="3">
    <source>
        <dbReference type="PROSITE" id="PS51782"/>
    </source>
</evidence>
<sequence>MSTLNSRLRGLAATLALVAFVLGIPTVLVAIEAVPDLAQFAWSRLTAPDDGTLVVELIATVCWIAWAVFTCQVVASIVSQVRGIRAPRLPGLAVPQLAADRLVAAAALLFVALPTATAFLPQPRAEAAATSAPLPDDTRLMVESASAAAPAPTVEHGKKKEPEVERYTVKRGDTLWKIAEERLGDGTRYVELVALNEALLDGRPDFLLPGTILRVPVAETAPADAYVVQPGDTLSEIAEDELGDAEAYPTIYEASRNTVQPNGDRLADPDLILPGWKLTIPGQTPPPESREPKHAKPPEEGPYATPPPTEGTPTEPVGDVEADSDESGQSPDDSVAPSWLVLGLSGAGAVLGGALWIALRAQRRTQLRHRRPGTVVPPPPAELVPAEKTAWATASVIAPRIDALDAALRSVPSLRLVKATLSADEISLALGEPAQLPEPWSGARTEWRIDLKAVPERPEDSFPPYPLLVSVGQRDDGSFVFLNLEELRTVTVTGDSDRKASFARHVAAELAVNPWSFVTTVDVLGLGSDLASFNLGRVRTHPTDDTEFIAGLVRDLSSMPANVEPDDFHAAIIATADHATPDLDTLADLIERIPGRSSAALVDLRGELRPSRSHLELTPDGCLRVTSLDIDVTAAGLSSEEARACALLLDLTLDDAVVSVPKRDDEGAVADVGGALVEDLTDPRPEGPAGDHALLPLEAAVYADAAATTVEDVDALAPLAKPEAGPAVEAADPNLDEDLARWESPTLSSVKLTLLGPVGARTTGDTKATAHRRPFYVELLAFLALHPHGVSGHEVAEAFGIRPERVRVDMSQLRRWLGNDLRTGEPYLPKAEHGPSPDSPALYRLNGVLCDLDLFRRLRARGQARGAAGIEDLIAALRLVSGEPFTDLRAGHWNWLLDGDRWDHIMTSAIVDVGHIVTTHALAARDTDLALWAAQVAYMASPYDEVAQLDMVQAEKAAGGHETANQDLSEKVFNRRDDELPPIDVPPRTAQIVESKDWATRSSSRRRTG</sequence>
<dbReference type="CDD" id="cd00118">
    <property type="entry name" value="LysM"/>
    <property type="match status" value="2"/>
</dbReference>
<comment type="caution">
    <text evidence="4">The sequence shown here is derived from an EMBL/GenBank/DDBJ whole genome shotgun (WGS) entry which is preliminary data.</text>
</comment>
<dbReference type="InterPro" id="IPR036779">
    <property type="entry name" value="LysM_dom_sf"/>
</dbReference>
<feature type="transmembrane region" description="Helical" evidence="2">
    <location>
        <begin position="54"/>
        <end position="81"/>
    </location>
</feature>
<dbReference type="PANTHER" id="PTHR34700:SF4">
    <property type="entry name" value="PHAGE-LIKE ELEMENT PBSX PROTEIN XKDP"/>
    <property type="match status" value="1"/>
</dbReference>
<feature type="compositionally biased region" description="Basic and acidic residues" evidence="1">
    <location>
        <begin position="288"/>
        <end position="299"/>
    </location>
</feature>
<keyword evidence="2" id="KW-1133">Transmembrane helix</keyword>
<dbReference type="InterPro" id="IPR018392">
    <property type="entry name" value="LysM"/>
</dbReference>
<feature type="compositionally biased region" description="Basic and acidic residues" evidence="1">
    <location>
        <begin position="968"/>
        <end position="979"/>
    </location>
</feature>
<protein>
    <submittedName>
        <fullName evidence="4">LysM peptidoglycan-binding domain-containing protein</fullName>
    </submittedName>
</protein>
<dbReference type="SUPFAM" id="SSF54106">
    <property type="entry name" value="LysM domain"/>
    <property type="match status" value="1"/>
</dbReference>
<proteinExistence type="predicted"/>
<evidence type="ECO:0000256" key="1">
    <source>
        <dbReference type="SAM" id="MobiDB-lite"/>
    </source>
</evidence>
<keyword evidence="2" id="KW-0472">Membrane</keyword>
<dbReference type="PROSITE" id="PS51782">
    <property type="entry name" value="LYSM"/>
    <property type="match status" value="2"/>
</dbReference>
<keyword evidence="2" id="KW-0812">Transmembrane</keyword>
<feature type="region of interest" description="Disordered" evidence="1">
    <location>
        <begin position="957"/>
        <end position="1009"/>
    </location>
</feature>
<gene>
    <name evidence="4" type="ORF">ACFPQB_21650</name>
</gene>
<dbReference type="Gene3D" id="3.10.350.10">
    <property type="entry name" value="LysM domain"/>
    <property type="match status" value="2"/>
</dbReference>
<evidence type="ECO:0000256" key="2">
    <source>
        <dbReference type="SAM" id="Phobius"/>
    </source>
</evidence>
<name>A0ABW0ZSG7_9ACTN</name>
<dbReference type="PANTHER" id="PTHR34700">
    <property type="entry name" value="POTASSIUM BINDING PROTEIN KBP"/>
    <property type="match status" value="1"/>
</dbReference>
<reference evidence="5" key="1">
    <citation type="journal article" date="2019" name="Int. J. Syst. Evol. Microbiol.">
        <title>The Global Catalogue of Microorganisms (GCM) 10K type strain sequencing project: providing services to taxonomists for standard genome sequencing and annotation.</title>
        <authorList>
            <consortium name="The Broad Institute Genomics Platform"/>
            <consortium name="The Broad Institute Genome Sequencing Center for Infectious Disease"/>
            <person name="Wu L."/>
            <person name="Ma J."/>
        </authorList>
    </citation>
    <scope>NUCLEOTIDE SEQUENCE [LARGE SCALE GENOMIC DNA]</scope>
    <source>
        <strain evidence="5">YIM 94188</strain>
    </source>
</reference>